<evidence type="ECO:0000259" key="10">
    <source>
        <dbReference type="Pfam" id="PF24538"/>
    </source>
</evidence>
<dbReference type="Proteomes" id="UP000813463">
    <property type="component" value="Chromosome 4"/>
</dbReference>
<dbReference type="GO" id="GO:0000127">
    <property type="term" value="C:transcription factor TFIIIC complex"/>
    <property type="evidence" value="ECO:0000318"/>
    <property type="project" value="GO_Central"/>
</dbReference>
<feature type="region of interest" description="Disordered" evidence="6">
    <location>
        <begin position="984"/>
        <end position="1050"/>
    </location>
</feature>
<dbReference type="InterPro" id="IPR056063">
    <property type="entry name" value="DUF7646"/>
</dbReference>
<dbReference type="GO" id="GO:0042791">
    <property type="term" value="P:5S class rRNA transcription by RNA polymerase III"/>
    <property type="evidence" value="ECO:0000318"/>
    <property type="project" value="GO_Central"/>
</dbReference>
<dbReference type="InterPro" id="IPR036388">
    <property type="entry name" value="WH-like_DNA-bd_sf"/>
</dbReference>
<dbReference type="Pfam" id="PF23704">
    <property type="entry name" value="WHD_GTF3C1_N"/>
    <property type="match status" value="1"/>
</dbReference>
<dbReference type="InterPro" id="IPR007309">
    <property type="entry name" value="TFIIIC_Bblock-bd"/>
</dbReference>
<dbReference type="OrthoDB" id="68020at2759"/>
<dbReference type="KEGG" id="soe:110799434"/>
<dbReference type="GeneID" id="110799434"/>
<dbReference type="Pfam" id="PF24655">
    <property type="entry name" value="DUF7645"/>
    <property type="match status" value="1"/>
</dbReference>
<evidence type="ECO:0000256" key="2">
    <source>
        <dbReference type="ARBA" id="ARBA00022553"/>
    </source>
</evidence>
<reference evidence="14" key="1">
    <citation type="journal article" date="2021" name="Nat. Commun.">
        <title>Genomic analyses provide insights into spinach domestication and the genetic basis of agronomic traits.</title>
        <authorList>
            <person name="Cai X."/>
            <person name="Sun X."/>
            <person name="Xu C."/>
            <person name="Sun H."/>
            <person name="Wang X."/>
            <person name="Ge C."/>
            <person name="Zhang Z."/>
            <person name="Wang Q."/>
            <person name="Fei Z."/>
            <person name="Jiao C."/>
            <person name="Wang Q."/>
        </authorList>
    </citation>
    <scope>NUCLEOTIDE SEQUENCE [LARGE SCALE GENOMIC DNA]</scope>
    <source>
        <strain evidence="14">cv. Varoflay</strain>
    </source>
</reference>
<dbReference type="Pfam" id="PF24101">
    <property type="entry name" value="WHD_GTF3C1"/>
    <property type="match status" value="1"/>
</dbReference>
<dbReference type="InterPro" id="IPR056064">
    <property type="entry name" value="DUF7647"/>
</dbReference>
<dbReference type="Gene3D" id="1.10.10.10">
    <property type="entry name" value="Winged helix-like DNA-binding domain superfamily/Winged helix DNA-binding domain"/>
    <property type="match status" value="1"/>
</dbReference>
<dbReference type="Pfam" id="PF24658">
    <property type="entry name" value="DUF7647"/>
    <property type="match status" value="1"/>
</dbReference>
<feature type="region of interest" description="Disordered" evidence="6">
    <location>
        <begin position="1191"/>
        <end position="1230"/>
    </location>
</feature>
<dbReference type="GO" id="GO:0005634">
    <property type="term" value="C:nucleus"/>
    <property type="evidence" value="ECO:0007669"/>
    <property type="project" value="UniProtKB-SubCell"/>
</dbReference>
<dbReference type="RefSeq" id="XP_021860396.1">
    <property type="nucleotide sequence ID" value="XM_022004704.2"/>
</dbReference>
<dbReference type="GO" id="GO:0006384">
    <property type="term" value="P:transcription initiation at RNA polymerase III promoter"/>
    <property type="evidence" value="ECO:0000318"/>
    <property type="project" value="GO_Central"/>
</dbReference>
<keyword evidence="3" id="KW-0238">DNA-binding</keyword>
<feature type="domain" description="DUF7647" evidence="13">
    <location>
        <begin position="754"/>
        <end position="924"/>
    </location>
</feature>
<evidence type="ECO:0000256" key="1">
    <source>
        <dbReference type="ARBA" id="ARBA00004123"/>
    </source>
</evidence>
<gene>
    <name evidence="15" type="primary">LOC110799434</name>
</gene>
<keyword evidence="4" id="KW-0804">Transcription</keyword>
<organism evidence="14 15">
    <name type="scientific">Spinacia oleracea</name>
    <name type="common">Spinach</name>
    <dbReference type="NCBI Taxonomy" id="3562"/>
    <lineage>
        <taxon>Eukaryota</taxon>
        <taxon>Viridiplantae</taxon>
        <taxon>Streptophyta</taxon>
        <taxon>Embryophyta</taxon>
        <taxon>Tracheophyta</taxon>
        <taxon>Spermatophyta</taxon>
        <taxon>Magnoliopsida</taxon>
        <taxon>eudicotyledons</taxon>
        <taxon>Gunneridae</taxon>
        <taxon>Pentapetalae</taxon>
        <taxon>Caryophyllales</taxon>
        <taxon>Chenopodiaceae</taxon>
        <taxon>Chenopodioideae</taxon>
        <taxon>Anserineae</taxon>
        <taxon>Spinacia</taxon>
    </lineage>
</organism>
<feature type="domain" description="General transcription factor 3C polypeptide 1 winged-helix" evidence="8">
    <location>
        <begin position="1"/>
        <end position="100"/>
    </location>
</feature>
<feature type="domain" description="DUF7645" evidence="11">
    <location>
        <begin position="926"/>
        <end position="984"/>
    </location>
</feature>
<dbReference type="GO" id="GO:0003677">
    <property type="term" value="F:DNA binding"/>
    <property type="evidence" value="ECO:0007669"/>
    <property type="project" value="UniProtKB-KW"/>
</dbReference>
<dbReference type="InterPro" id="IPR035625">
    <property type="entry name" value="Tfc3-like_eWH"/>
</dbReference>
<dbReference type="InterPro" id="IPR056062">
    <property type="entry name" value="DUF7645"/>
</dbReference>
<feature type="compositionally biased region" description="Acidic residues" evidence="6">
    <location>
        <begin position="1028"/>
        <end position="1044"/>
    </location>
</feature>
<evidence type="ECO:0000259" key="7">
    <source>
        <dbReference type="Pfam" id="PF04182"/>
    </source>
</evidence>
<evidence type="ECO:0000259" key="8">
    <source>
        <dbReference type="Pfam" id="PF23704"/>
    </source>
</evidence>
<protein>
    <submittedName>
        <fullName evidence="15">Uncharacterized protein isoform X1</fullName>
    </submittedName>
</protein>
<dbReference type="Pfam" id="PF04182">
    <property type="entry name" value="B-block_TFIIIC"/>
    <property type="match status" value="1"/>
</dbReference>
<dbReference type="InterPro" id="IPR044210">
    <property type="entry name" value="Tfc3-like"/>
</dbReference>
<evidence type="ECO:0000313" key="15">
    <source>
        <dbReference type="RefSeq" id="XP_021860396.1"/>
    </source>
</evidence>
<evidence type="ECO:0000313" key="14">
    <source>
        <dbReference type="Proteomes" id="UP000813463"/>
    </source>
</evidence>
<proteinExistence type="predicted"/>
<keyword evidence="2" id="KW-0597">Phosphoprotein</keyword>
<keyword evidence="5" id="KW-0539">Nucleus</keyword>
<dbReference type="CDD" id="cd16169">
    <property type="entry name" value="Tau138_eWH"/>
    <property type="match status" value="1"/>
</dbReference>
<feature type="domain" description="B-block binding subunit of TFIIIC" evidence="7">
    <location>
        <begin position="110"/>
        <end position="190"/>
    </location>
</feature>
<dbReference type="SUPFAM" id="SSF46785">
    <property type="entry name" value="Winged helix' DNA-binding domain"/>
    <property type="match status" value="1"/>
</dbReference>
<evidence type="ECO:0000256" key="4">
    <source>
        <dbReference type="ARBA" id="ARBA00023163"/>
    </source>
</evidence>
<dbReference type="Pfam" id="PF24538">
    <property type="entry name" value="DUF7599"/>
    <property type="match status" value="1"/>
</dbReference>
<accession>A0A9R0K6I7</accession>
<keyword evidence="14" id="KW-1185">Reference proteome</keyword>
<evidence type="ECO:0000259" key="11">
    <source>
        <dbReference type="Pfam" id="PF24655"/>
    </source>
</evidence>
<evidence type="ECO:0000259" key="12">
    <source>
        <dbReference type="Pfam" id="PF24657"/>
    </source>
</evidence>
<evidence type="ECO:0000256" key="5">
    <source>
        <dbReference type="ARBA" id="ARBA00023242"/>
    </source>
</evidence>
<dbReference type="InterPro" id="IPR056467">
    <property type="entry name" value="eWH_GTF3C1"/>
</dbReference>
<sequence length="1804" mass="203233">MDTIVHAALEEICSQGVNGISLSLLWPRLHSPLSSAGLHLCPAVKRAVWSGLVAVPGLQFRDLSGSELPDPKLKPFEECESLDLKMVANEQLRRCFVGLYDVKASNITQPQQRVLERLALARENGVTQNQLCKELGIAANNFFYVVKRLESWGLIVRQSTIVRTKEASSDKEPKNSQPVHTNLICLHRYALPLSSQQRLEITKENKNVEENLGDNVSGADLLEECGQDDVRVKDFLPAIKAVCDRLEQAEGKVLVVSDIKQELGYRETRGHRAWRNICNRLKQAGLVEVFEAKIDSKVETPSKSKKSRSRGQNKPVSCLRLLKKFSPKFFQQKVRDCEDENLVSEQTTTFGNRILKTEQLVELPFEQQIYDMIDTEGSKGLLGVDVCRRLGISTKMLDNLTNTMVSRFGLHQLSENRKRGSAYRFWTRGNFCPDLPNSSFNRLQDGPNGQPLALATVQEPSGQEPSHSASSQSTIAEMDSLNSQKWLIGESIETKDAEEELERASQQGIGSVQMVSCSEGSPGLALDMSIIVPSPATGIECGGTTEVSANPLPKPVTLQEGQRYPSLTSAQREIRLLERLKTEKIIVKPELQRWLESFEKGKRTRMDRKTLTHCLKKLEREGKCKLMVFSIPGVSNCGNLREVLAVIHPSVKGSASELSDQVHDRLRSFEIQSRGTSSKNELPIPVLHGIERIQINANSDIQSAKSEVMRANGFVLAKMVRTKLLHRFLWDYVNSSATSAEISSLTKDVNSARNPNSSCLLFGLDVAIKAMPFELFLQVVGSSLKWTDMIEKCKAGFLLSDFPEEEYKSMMDTRATGRLSWLIDILHRLKLIRLVADESHKDVTKTSHTKLIYALELKPYIEEPPSMDLMPRGPRHDFVLSTSEAVEKYWQTLEYCYAAADPKAAVRAFPGSVVFEVCLYRSWTTVRVMKAEQRSDLLKRIKDQQSKKLSFQECREIAKDLNLTLEQVLRVYYDNRQQRLNRFQGDFNSQGMVSDARRDRHSQSRRKRKISAEERSAKRAKANHTSESLEESQEESMEEAEFDDQQEHQESLNGQCMMPLLKSTRQQKFSWTEEADRHLLIQYARQRAIQGARRGTDWASISDLPAPPTTCRRRVSVLKKDIKFRKSLMRLCNLLAKRYEQKLDHEKNITISECGQESDSQGKHWDDFDDGIIKIALHEVLVQKQMMKLDSTKRSESASQGTHNPVASCPGEFDNDSEKQQMGSSRRSRRHRLPQKFVMHLKEGVSITRRMNQSLPVSCAVELFKLVFLTNSKAAEMPNLLAETLCCYSEHDLFSAFDYLRQKKILVGSGPSQPFVLSQSFLRSLSLSQFPANTGKRAAKLASWICKKEKDLMEGTVYLPSELQCGDVFHLFALVSSGELSILPSLPLEGVGEAEDSRSTKRKYDDHEFEDSSVSKKHKFHSLQESEMFSRREKGFPGIKVCLSRATILRSSIVEFFKDENATLFSENDQFYATLGQKVSCTLSYIDSVKEPPDFGRILPASVISGDSLWEVMTNYTIQDLAKNSSQGNVQLLPELFETAHTNIQKAGDQGLSLSKVSECLGMQGTVLAEHVVDVLQLFGLVLKVTGYNSVHVVDAQYRTKYFLASKATYSQDPGMASSSVPRREETHMVEGSANYEHEAIQIDEGETRGLNISEEVSPFSDVAQVLEECTTSTRTSTEGRKNNQNFDNLTATFQPILPWINGDGTINGIVYRGLTRRILGIVTQNPGILEDNLLSQMEVLNPQSCRKLLDLMVLDKHLVVRKMSQSTSSTTPSLLENLLGSHFKPKFVCRQHYFANPMSTSLL</sequence>
<dbReference type="InterPro" id="IPR056428">
    <property type="entry name" value="WH_GTF3C1"/>
</dbReference>
<dbReference type="InterPro" id="IPR036390">
    <property type="entry name" value="WH_DNA-bd_sf"/>
</dbReference>
<feature type="domain" description="GTF3C1 extended winged-helix" evidence="9">
    <location>
        <begin position="567"/>
        <end position="674"/>
    </location>
</feature>
<dbReference type="InterPro" id="IPR056020">
    <property type="entry name" value="DUF7599"/>
</dbReference>
<evidence type="ECO:0000256" key="3">
    <source>
        <dbReference type="ARBA" id="ARBA00023125"/>
    </source>
</evidence>
<feature type="domain" description="DUF7599" evidence="10">
    <location>
        <begin position="233"/>
        <end position="333"/>
    </location>
</feature>
<comment type="subcellular location">
    <subcellularLocation>
        <location evidence="1">Nucleus</location>
    </subcellularLocation>
</comment>
<evidence type="ECO:0000259" key="9">
    <source>
        <dbReference type="Pfam" id="PF24101"/>
    </source>
</evidence>
<dbReference type="PANTHER" id="PTHR15180:SF1">
    <property type="entry name" value="GENERAL TRANSCRIPTION FACTOR 3C POLYPEPTIDE 1"/>
    <property type="match status" value="1"/>
</dbReference>
<evidence type="ECO:0000259" key="13">
    <source>
        <dbReference type="Pfam" id="PF24658"/>
    </source>
</evidence>
<evidence type="ECO:0000256" key="6">
    <source>
        <dbReference type="SAM" id="MobiDB-lite"/>
    </source>
</evidence>
<dbReference type="PANTHER" id="PTHR15180">
    <property type="entry name" value="GENERAL TRANSCRIPTION FACTOR 3C POLYPEPTIDE 1"/>
    <property type="match status" value="1"/>
</dbReference>
<feature type="domain" description="DUF7646" evidence="12">
    <location>
        <begin position="351"/>
        <end position="433"/>
    </location>
</feature>
<name>A0A9R0K6I7_SPIOL</name>
<dbReference type="Pfam" id="PF24657">
    <property type="entry name" value="DUF7646"/>
    <property type="match status" value="1"/>
</dbReference>
<reference evidence="15" key="2">
    <citation type="submission" date="2025-08" db="UniProtKB">
        <authorList>
            <consortium name="RefSeq"/>
        </authorList>
    </citation>
    <scope>IDENTIFICATION</scope>
    <source>
        <tissue evidence="15">Leaf</tissue>
    </source>
</reference>